<dbReference type="SMART" id="SM00487">
    <property type="entry name" value="DEXDc"/>
    <property type="match status" value="1"/>
</dbReference>
<evidence type="ECO:0000259" key="19">
    <source>
        <dbReference type="PROSITE" id="PS51194"/>
    </source>
</evidence>
<evidence type="ECO:0000256" key="6">
    <source>
        <dbReference type="ARBA" id="ARBA00022806"/>
    </source>
</evidence>
<feature type="compositionally biased region" description="Basic and acidic residues" evidence="17">
    <location>
        <begin position="89"/>
        <end position="100"/>
    </location>
</feature>
<dbReference type="Proteomes" id="UP000095009">
    <property type="component" value="Unassembled WGS sequence"/>
</dbReference>
<evidence type="ECO:0000256" key="4">
    <source>
        <dbReference type="ARBA" id="ARBA00022741"/>
    </source>
</evidence>
<dbReference type="GO" id="GO:0005829">
    <property type="term" value="C:cytosol"/>
    <property type="evidence" value="ECO:0007669"/>
    <property type="project" value="TreeGrafter"/>
</dbReference>
<evidence type="ECO:0000256" key="9">
    <source>
        <dbReference type="ARBA" id="ARBA00023242"/>
    </source>
</evidence>
<keyword evidence="9" id="KW-0539">Nucleus</keyword>
<feature type="compositionally biased region" description="Gly residues" evidence="17">
    <location>
        <begin position="732"/>
        <end position="742"/>
    </location>
</feature>
<gene>
    <name evidence="21" type="ORF">NADFUDRAFT_4669</name>
</gene>
<dbReference type="CDD" id="cd17947">
    <property type="entry name" value="DEADc_DDX27"/>
    <property type="match status" value="1"/>
</dbReference>
<feature type="region of interest" description="Disordered" evidence="17">
    <location>
        <begin position="105"/>
        <end position="213"/>
    </location>
</feature>
<dbReference type="GO" id="GO:0003723">
    <property type="term" value="F:RNA binding"/>
    <property type="evidence" value="ECO:0007669"/>
    <property type="project" value="UniProtKB-KW"/>
</dbReference>
<accession>A0A1E3PHR1</accession>
<evidence type="ECO:0000256" key="2">
    <source>
        <dbReference type="ARBA" id="ARBA00012552"/>
    </source>
</evidence>
<feature type="compositionally biased region" description="Basic and acidic residues" evidence="17">
    <location>
        <begin position="717"/>
        <end position="726"/>
    </location>
</feature>
<evidence type="ECO:0000256" key="13">
    <source>
        <dbReference type="ARBA" id="ARBA00044094"/>
    </source>
</evidence>
<dbReference type="Pfam" id="PF00270">
    <property type="entry name" value="DEAD"/>
    <property type="match status" value="1"/>
</dbReference>
<feature type="region of interest" description="Disordered" evidence="17">
    <location>
        <begin position="678"/>
        <end position="742"/>
    </location>
</feature>
<evidence type="ECO:0000256" key="15">
    <source>
        <dbReference type="PROSITE-ProRule" id="PRU00552"/>
    </source>
</evidence>
<comment type="similarity">
    <text evidence="11">Belongs to the DEAD box helicase family. DDX27/DRS1 subfamily.</text>
</comment>
<dbReference type="InterPro" id="IPR011545">
    <property type="entry name" value="DEAD/DEAH_box_helicase_dom"/>
</dbReference>
<dbReference type="PROSITE" id="PS51192">
    <property type="entry name" value="HELICASE_ATP_BIND_1"/>
    <property type="match status" value="1"/>
</dbReference>
<proteinExistence type="inferred from homology"/>
<evidence type="ECO:0000256" key="3">
    <source>
        <dbReference type="ARBA" id="ARBA00022517"/>
    </source>
</evidence>
<feature type="domain" description="Helicase ATP-binding" evidence="18">
    <location>
        <begin position="267"/>
        <end position="442"/>
    </location>
</feature>
<dbReference type="InterPro" id="IPR027417">
    <property type="entry name" value="P-loop_NTPase"/>
</dbReference>
<evidence type="ECO:0000313" key="22">
    <source>
        <dbReference type="Proteomes" id="UP000095009"/>
    </source>
</evidence>
<dbReference type="GO" id="GO:0005524">
    <property type="term" value="F:ATP binding"/>
    <property type="evidence" value="ECO:0007669"/>
    <property type="project" value="UniProtKB-KW"/>
</dbReference>
<dbReference type="PROSITE" id="PS51194">
    <property type="entry name" value="HELICASE_CTER"/>
    <property type="match status" value="1"/>
</dbReference>
<dbReference type="CDD" id="cd18787">
    <property type="entry name" value="SF2_C_DEAD"/>
    <property type="match status" value="1"/>
</dbReference>
<evidence type="ECO:0000259" key="20">
    <source>
        <dbReference type="PROSITE" id="PS51195"/>
    </source>
</evidence>
<dbReference type="PROSITE" id="PS51195">
    <property type="entry name" value="Q_MOTIF"/>
    <property type="match status" value="1"/>
</dbReference>
<feature type="compositionally biased region" description="Acidic residues" evidence="17">
    <location>
        <begin position="1"/>
        <end position="35"/>
    </location>
</feature>
<keyword evidence="3" id="KW-0690">Ribosome biogenesis</keyword>
<evidence type="ECO:0000256" key="7">
    <source>
        <dbReference type="ARBA" id="ARBA00022840"/>
    </source>
</evidence>
<protein>
    <recommendedName>
        <fullName evidence="12">ATP-dependent RNA helicase DRS1</fullName>
        <ecNumber evidence="2">3.6.4.13</ecNumber>
    </recommendedName>
    <alternativeName>
        <fullName evidence="13">ATP-dependent RNA helicase drs1</fullName>
    </alternativeName>
</protein>
<evidence type="ECO:0000256" key="16">
    <source>
        <dbReference type="RuleBase" id="RU000492"/>
    </source>
</evidence>
<dbReference type="SMART" id="SM00490">
    <property type="entry name" value="HELICc"/>
    <property type="match status" value="1"/>
</dbReference>
<keyword evidence="7 16" id="KW-0067">ATP-binding</keyword>
<evidence type="ECO:0000256" key="11">
    <source>
        <dbReference type="ARBA" id="ARBA00043999"/>
    </source>
</evidence>
<dbReference type="Pfam" id="PF00271">
    <property type="entry name" value="Helicase_C"/>
    <property type="match status" value="1"/>
</dbReference>
<dbReference type="EMBL" id="KV454410">
    <property type="protein sequence ID" value="ODQ64956.1"/>
    <property type="molecule type" value="Genomic_DNA"/>
</dbReference>
<dbReference type="EC" id="3.6.4.13" evidence="2"/>
<evidence type="ECO:0000256" key="17">
    <source>
        <dbReference type="SAM" id="MobiDB-lite"/>
    </source>
</evidence>
<feature type="non-terminal residue" evidence="21">
    <location>
        <position position="1"/>
    </location>
</feature>
<dbReference type="PANTHER" id="PTHR47959">
    <property type="entry name" value="ATP-DEPENDENT RNA HELICASE RHLE-RELATED"/>
    <property type="match status" value="1"/>
</dbReference>
<feature type="compositionally biased region" description="Acidic residues" evidence="17">
    <location>
        <begin position="174"/>
        <end position="188"/>
    </location>
</feature>
<feature type="compositionally biased region" description="Acidic residues" evidence="17">
    <location>
        <begin position="120"/>
        <end position="162"/>
    </location>
</feature>
<dbReference type="GO" id="GO:0016787">
    <property type="term" value="F:hydrolase activity"/>
    <property type="evidence" value="ECO:0007669"/>
    <property type="project" value="UniProtKB-KW"/>
</dbReference>
<evidence type="ECO:0000256" key="14">
    <source>
        <dbReference type="ARBA" id="ARBA00047984"/>
    </source>
</evidence>
<feature type="short sequence motif" description="Q motif" evidence="15">
    <location>
        <begin position="236"/>
        <end position="264"/>
    </location>
</feature>
<feature type="compositionally biased region" description="Basic residues" evidence="17">
    <location>
        <begin position="42"/>
        <end position="51"/>
    </location>
</feature>
<dbReference type="PANTHER" id="PTHR47959:SF1">
    <property type="entry name" value="ATP-DEPENDENT RNA HELICASE DBPA"/>
    <property type="match status" value="1"/>
</dbReference>
<evidence type="ECO:0000256" key="5">
    <source>
        <dbReference type="ARBA" id="ARBA00022801"/>
    </source>
</evidence>
<feature type="non-terminal residue" evidence="21">
    <location>
        <position position="742"/>
    </location>
</feature>
<sequence>DDFVFTISDDEDESVPDLDDDESDSEANASEEETPVAEIKAPSKRAKKAKKIEKQIEDSEKPSDINPDFEFSLDGFEASTGFSGWDFEPISKEETNVKRDVELDAMIERRITVNEFSKADEEEEEEENDDDEDNEEEIPDEVEADEEEADEEESEDDEDDLAMDGFGMGADGASDIENDEEEVAEGEETGPKEEGSEDEDDDEEDKNAVKEDTAEEIAKFYAPAAETDIAKDTVHKTFQTFSLSRPVLRGISALGYSAPTPIQSATIPISLLGKDIVAGAVTGSGKTAAYLIPIIERLLYRPKKIASTRVVVLTPTRELAIQVGDVGRKLSQYVSGLRFGLAVGGLNLRIQEQELKTRPDIVVATPGRFIDHIRNSASFSVEDVEILVIDEADRMLEEGFQKELTEILSLIPSKRQTLLFSATMNNSIKDLIQLSLSKPVRIMINPPKQTAGGLTQEFIRIRKRESFRPALLVTLLKKLDLQQRMIIFVARKETAHKLRIILGLLGLKIGELHGGLTQEQRLKSVTAFRNLDVPLLICTDLAARGLDIPKIEVVINYDMPKSFEIYLHRVGRTARAGRDGRAISFVGEHSSDRAIVKESIKSVEEGKVGKALGRNVDWNEVDVIKKTIDSKATVIEEVLAEEKEEKAIVQAEMELRKGENLIKYSAEIKARPRRTWFEDEKDKKSDTQLKKDSNKRRTAKKQDDDEEGRSYKKTRKDRTADQEKSLNKRPGSGSGKGKGSKK</sequence>
<feature type="compositionally biased region" description="Acidic residues" evidence="17">
    <location>
        <begin position="195"/>
        <end position="205"/>
    </location>
</feature>
<feature type="domain" description="DEAD-box RNA helicase Q" evidence="20">
    <location>
        <begin position="236"/>
        <end position="264"/>
    </location>
</feature>
<keyword evidence="6 16" id="KW-0347">Helicase</keyword>
<feature type="domain" description="Helicase C-terminal" evidence="19">
    <location>
        <begin position="471"/>
        <end position="629"/>
    </location>
</feature>
<evidence type="ECO:0000313" key="21">
    <source>
        <dbReference type="EMBL" id="ODQ64956.1"/>
    </source>
</evidence>
<evidence type="ECO:0000256" key="10">
    <source>
        <dbReference type="ARBA" id="ARBA00043881"/>
    </source>
</evidence>
<dbReference type="Gene3D" id="3.40.50.300">
    <property type="entry name" value="P-loop containing nucleotide triphosphate hydrolases"/>
    <property type="match status" value="2"/>
</dbReference>
<keyword evidence="8" id="KW-0694">RNA-binding</keyword>
<dbReference type="SUPFAM" id="SSF52540">
    <property type="entry name" value="P-loop containing nucleoside triphosphate hydrolases"/>
    <property type="match status" value="1"/>
</dbReference>
<comment type="subcellular location">
    <subcellularLocation>
        <location evidence="1">Nucleus</location>
        <location evidence="1">Nucleolus</location>
    </subcellularLocation>
</comment>
<evidence type="ECO:0000256" key="8">
    <source>
        <dbReference type="ARBA" id="ARBA00022884"/>
    </source>
</evidence>
<keyword evidence="22" id="KW-1185">Reference proteome</keyword>
<dbReference type="InterPro" id="IPR000629">
    <property type="entry name" value="RNA-helicase_DEAD-box_CS"/>
</dbReference>
<comment type="function">
    <text evidence="10">ATP-binding RNA helicase involved in ribosome assembly.</text>
</comment>
<name>A0A1E3PHR1_9ASCO</name>
<keyword evidence="5 16" id="KW-0378">Hydrolase</keyword>
<evidence type="ECO:0000256" key="1">
    <source>
        <dbReference type="ARBA" id="ARBA00004604"/>
    </source>
</evidence>
<dbReference type="GO" id="GO:0006364">
    <property type="term" value="P:rRNA processing"/>
    <property type="evidence" value="ECO:0007669"/>
    <property type="project" value="UniProtKB-ARBA"/>
</dbReference>
<dbReference type="InterPro" id="IPR001650">
    <property type="entry name" value="Helicase_C-like"/>
</dbReference>
<dbReference type="STRING" id="857566.A0A1E3PHR1"/>
<dbReference type="GO" id="GO:0005730">
    <property type="term" value="C:nucleolus"/>
    <property type="evidence" value="ECO:0007669"/>
    <property type="project" value="UniProtKB-SubCell"/>
</dbReference>
<dbReference type="FunFam" id="3.40.50.300:FF:000842">
    <property type="entry name" value="ATP-dependent RNA helicase DRS1"/>
    <property type="match status" value="1"/>
</dbReference>
<dbReference type="OrthoDB" id="10259843at2759"/>
<reference evidence="21 22" key="1">
    <citation type="journal article" date="2016" name="Proc. Natl. Acad. Sci. U.S.A.">
        <title>Comparative genomics of biotechnologically important yeasts.</title>
        <authorList>
            <person name="Riley R."/>
            <person name="Haridas S."/>
            <person name="Wolfe K.H."/>
            <person name="Lopes M.R."/>
            <person name="Hittinger C.T."/>
            <person name="Goeker M."/>
            <person name="Salamov A.A."/>
            <person name="Wisecaver J.H."/>
            <person name="Long T.M."/>
            <person name="Calvey C.H."/>
            <person name="Aerts A.L."/>
            <person name="Barry K.W."/>
            <person name="Choi C."/>
            <person name="Clum A."/>
            <person name="Coughlan A.Y."/>
            <person name="Deshpande S."/>
            <person name="Douglass A.P."/>
            <person name="Hanson S.J."/>
            <person name="Klenk H.-P."/>
            <person name="LaButti K.M."/>
            <person name="Lapidus A."/>
            <person name="Lindquist E.A."/>
            <person name="Lipzen A.M."/>
            <person name="Meier-Kolthoff J.P."/>
            <person name="Ohm R.A."/>
            <person name="Otillar R.P."/>
            <person name="Pangilinan J.L."/>
            <person name="Peng Y."/>
            <person name="Rokas A."/>
            <person name="Rosa C.A."/>
            <person name="Scheuner C."/>
            <person name="Sibirny A.A."/>
            <person name="Slot J.C."/>
            <person name="Stielow J.B."/>
            <person name="Sun H."/>
            <person name="Kurtzman C.P."/>
            <person name="Blackwell M."/>
            <person name="Grigoriev I.V."/>
            <person name="Jeffries T.W."/>
        </authorList>
    </citation>
    <scope>NUCLEOTIDE SEQUENCE [LARGE SCALE GENOMIC DNA]</scope>
    <source>
        <strain evidence="21 22">DSM 6958</strain>
    </source>
</reference>
<evidence type="ECO:0000259" key="18">
    <source>
        <dbReference type="PROSITE" id="PS51192"/>
    </source>
</evidence>
<dbReference type="InterPro" id="IPR050079">
    <property type="entry name" value="DEAD_box_RNA_helicase"/>
</dbReference>
<feature type="region of interest" description="Disordered" evidence="17">
    <location>
        <begin position="1"/>
        <end position="72"/>
    </location>
</feature>
<feature type="region of interest" description="Disordered" evidence="17">
    <location>
        <begin position="81"/>
        <end position="100"/>
    </location>
</feature>
<keyword evidence="4 16" id="KW-0547">Nucleotide-binding</keyword>
<dbReference type="PROSITE" id="PS00039">
    <property type="entry name" value="DEAD_ATP_HELICASE"/>
    <property type="match status" value="1"/>
</dbReference>
<feature type="compositionally biased region" description="Basic and acidic residues" evidence="17">
    <location>
        <begin position="678"/>
        <end position="692"/>
    </location>
</feature>
<organism evidence="21 22">
    <name type="scientific">Nadsonia fulvescens var. elongata DSM 6958</name>
    <dbReference type="NCBI Taxonomy" id="857566"/>
    <lineage>
        <taxon>Eukaryota</taxon>
        <taxon>Fungi</taxon>
        <taxon>Dikarya</taxon>
        <taxon>Ascomycota</taxon>
        <taxon>Saccharomycotina</taxon>
        <taxon>Dipodascomycetes</taxon>
        <taxon>Dipodascales</taxon>
        <taxon>Dipodascales incertae sedis</taxon>
        <taxon>Nadsonia</taxon>
    </lineage>
</organism>
<feature type="compositionally biased region" description="Basic and acidic residues" evidence="17">
    <location>
        <begin position="52"/>
        <end position="63"/>
    </location>
</feature>
<dbReference type="GO" id="GO:0003724">
    <property type="term" value="F:RNA helicase activity"/>
    <property type="evidence" value="ECO:0007669"/>
    <property type="project" value="UniProtKB-EC"/>
</dbReference>
<dbReference type="AlphaFoldDB" id="A0A1E3PHR1"/>
<dbReference type="InterPro" id="IPR014001">
    <property type="entry name" value="Helicase_ATP-bd"/>
</dbReference>
<comment type="catalytic activity">
    <reaction evidence="14">
        <text>ATP + H2O = ADP + phosphate + H(+)</text>
        <dbReference type="Rhea" id="RHEA:13065"/>
        <dbReference type="ChEBI" id="CHEBI:15377"/>
        <dbReference type="ChEBI" id="CHEBI:15378"/>
        <dbReference type="ChEBI" id="CHEBI:30616"/>
        <dbReference type="ChEBI" id="CHEBI:43474"/>
        <dbReference type="ChEBI" id="CHEBI:456216"/>
        <dbReference type="EC" id="3.6.4.13"/>
    </reaction>
</comment>
<dbReference type="InterPro" id="IPR014014">
    <property type="entry name" value="RNA_helicase_DEAD_Q_motif"/>
</dbReference>
<evidence type="ECO:0000256" key="12">
    <source>
        <dbReference type="ARBA" id="ARBA00044078"/>
    </source>
</evidence>